<organism evidence="1 2">
    <name type="scientific">Romanomermis culicivorax</name>
    <name type="common">Nematode worm</name>
    <dbReference type="NCBI Taxonomy" id="13658"/>
    <lineage>
        <taxon>Eukaryota</taxon>
        <taxon>Metazoa</taxon>
        <taxon>Ecdysozoa</taxon>
        <taxon>Nematoda</taxon>
        <taxon>Enoplea</taxon>
        <taxon>Dorylaimia</taxon>
        <taxon>Mermithida</taxon>
        <taxon>Mermithoidea</taxon>
        <taxon>Mermithidae</taxon>
        <taxon>Romanomermis</taxon>
    </lineage>
</organism>
<evidence type="ECO:0000313" key="1">
    <source>
        <dbReference type="Proteomes" id="UP000887565"/>
    </source>
</evidence>
<dbReference type="Proteomes" id="UP000887565">
    <property type="component" value="Unplaced"/>
</dbReference>
<proteinExistence type="predicted"/>
<name>A0A915HTP8_ROMCU</name>
<keyword evidence="1" id="KW-1185">Reference proteome</keyword>
<protein>
    <submittedName>
        <fullName evidence="2">Uncharacterized protein</fullName>
    </submittedName>
</protein>
<reference evidence="2" key="1">
    <citation type="submission" date="2022-11" db="UniProtKB">
        <authorList>
            <consortium name="WormBaseParasite"/>
        </authorList>
    </citation>
    <scope>IDENTIFICATION</scope>
</reference>
<evidence type="ECO:0000313" key="2">
    <source>
        <dbReference type="WBParaSite" id="nRc.2.0.1.t04770-RA"/>
    </source>
</evidence>
<dbReference type="AlphaFoldDB" id="A0A915HTP8"/>
<sequence>MTKNIGNQHFYAWCLCKSASTQIASTLAISSQPRDRPCPSPTNPRAILTADSVWEKGGRILR</sequence>
<accession>A0A915HTP8</accession>
<dbReference type="WBParaSite" id="nRc.2.0.1.t04770-RA">
    <property type="protein sequence ID" value="nRc.2.0.1.t04770-RA"/>
    <property type="gene ID" value="nRc.2.0.1.g04770"/>
</dbReference>